<organism evidence="5 6">
    <name type="scientific">Asticcacaulis machinosus</name>
    <dbReference type="NCBI Taxonomy" id="2984211"/>
    <lineage>
        <taxon>Bacteria</taxon>
        <taxon>Pseudomonadati</taxon>
        <taxon>Pseudomonadota</taxon>
        <taxon>Alphaproteobacteria</taxon>
        <taxon>Caulobacterales</taxon>
        <taxon>Caulobacteraceae</taxon>
        <taxon>Asticcacaulis</taxon>
    </lineage>
</organism>
<dbReference type="InterPro" id="IPR002018">
    <property type="entry name" value="CarbesteraseB"/>
</dbReference>
<dbReference type="InterPro" id="IPR029058">
    <property type="entry name" value="AB_hydrolase_fold"/>
</dbReference>
<sequence length="535" mass="58138">MHRRQILTGVSALSAAAIVTPVSAKDRYPRVATRAGPVEGFVKGGISTFLGIRYGIAPRFQPPIPLPVSKQVYKADHYGLSSPQSGRADIGISEDCLFLNIWTPDASPRKKRPVMFYIHGGAYNGGSGSDPLYDGTNLAAHGDVVVVTVNHRLNVFGYLYLARFERLLRGGANASLLEHTPLRFSGNCGQMDLHLALSWVRDNISGFGGDPDNVMVFGQSGGGAKIATMMATPAAKGLFHRAATMSGQQVTASGPGNACLRAEAFLKTLGLKPDADGLAAVQNLPMQALVDALKTPDPVIGKGNVYMGPVLDETILFRHPFYPDAPAQSHHIPMIIGNTKGETRGFLGGNPKNFELSWDDLPNKLPPEYRVDIDPYLVVDTYRKLYPTMSPSDVFFAATTAGRSWRGAIIEAEERAKAGAKTFVYQENWPTPKDGGRLGALHTIEIPLVFRNTGVEGAITTNTPEAQHMADLFSDTFIAFARTGSPQTTALPEWKPYSLPNRETMLMDLKPEMANDPRSEERKLFEKVPFIQQGT</sequence>
<evidence type="ECO:0000259" key="4">
    <source>
        <dbReference type="Pfam" id="PF00135"/>
    </source>
</evidence>
<dbReference type="PANTHER" id="PTHR43142:SF1">
    <property type="entry name" value="CARBOXYLIC ESTER HYDROLASE"/>
    <property type="match status" value="1"/>
</dbReference>
<dbReference type="Pfam" id="PF00135">
    <property type="entry name" value="COesterase"/>
    <property type="match status" value="1"/>
</dbReference>
<dbReference type="InterPro" id="IPR019819">
    <property type="entry name" value="Carboxylesterase_B_CS"/>
</dbReference>
<keyword evidence="2 3" id="KW-0378">Hydrolase</keyword>
<comment type="caution">
    <text evidence="5">The sequence shown here is derived from an EMBL/GenBank/DDBJ whole genome shotgun (WGS) entry which is preliminary data.</text>
</comment>
<dbReference type="SUPFAM" id="SSF53474">
    <property type="entry name" value="alpha/beta-Hydrolases"/>
    <property type="match status" value="1"/>
</dbReference>
<evidence type="ECO:0000256" key="1">
    <source>
        <dbReference type="ARBA" id="ARBA00005964"/>
    </source>
</evidence>
<dbReference type="Proteomes" id="UP001218579">
    <property type="component" value="Unassembled WGS sequence"/>
</dbReference>
<protein>
    <recommendedName>
        <fullName evidence="3">Carboxylic ester hydrolase</fullName>
        <ecNumber evidence="3">3.1.1.-</ecNumber>
    </recommendedName>
</protein>
<dbReference type="EC" id="3.1.1.-" evidence="3"/>
<name>A0ABT5HLK4_9CAUL</name>
<comment type="similarity">
    <text evidence="1 3">Belongs to the type-B carboxylesterase/lipase family.</text>
</comment>
<dbReference type="Gene3D" id="3.40.50.1820">
    <property type="entry name" value="alpha/beta hydrolase"/>
    <property type="match status" value="1"/>
</dbReference>
<proteinExistence type="inferred from homology"/>
<evidence type="ECO:0000256" key="3">
    <source>
        <dbReference type="RuleBase" id="RU361235"/>
    </source>
</evidence>
<dbReference type="RefSeq" id="WP_272745331.1">
    <property type="nucleotide sequence ID" value="NZ_JAQQKV010000002.1"/>
</dbReference>
<dbReference type="EMBL" id="JAQQKV010000002">
    <property type="protein sequence ID" value="MDC7677020.1"/>
    <property type="molecule type" value="Genomic_DNA"/>
</dbReference>
<feature type="domain" description="Carboxylesterase type B" evidence="4">
    <location>
        <begin position="29"/>
        <end position="521"/>
    </location>
</feature>
<dbReference type="PROSITE" id="PS00941">
    <property type="entry name" value="CARBOXYLESTERASE_B_2"/>
    <property type="match status" value="1"/>
</dbReference>
<evidence type="ECO:0000256" key="2">
    <source>
        <dbReference type="ARBA" id="ARBA00022801"/>
    </source>
</evidence>
<reference evidence="5 6" key="1">
    <citation type="submission" date="2023-01" db="EMBL/GenBank/DDBJ databases">
        <title>Novel species of the genus Asticcacaulis isolated from rivers.</title>
        <authorList>
            <person name="Lu H."/>
        </authorList>
    </citation>
    <scope>NUCLEOTIDE SEQUENCE [LARGE SCALE GENOMIC DNA]</scope>
    <source>
        <strain evidence="5 6">LKC15W</strain>
    </source>
</reference>
<dbReference type="PROSITE" id="PS00122">
    <property type="entry name" value="CARBOXYLESTERASE_B_1"/>
    <property type="match status" value="1"/>
</dbReference>
<dbReference type="PANTHER" id="PTHR43142">
    <property type="entry name" value="CARBOXYLIC ESTER HYDROLASE"/>
    <property type="match status" value="1"/>
</dbReference>
<evidence type="ECO:0000313" key="6">
    <source>
        <dbReference type="Proteomes" id="UP001218579"/>
    </source>
</evidence>
<keyword evidence="6" id="KW-1185">Reference proteome</keyword>
<accession>A0ABT5HLK4</accession>
<gene>
    <name evidence="5" type="ORF">PQU98_12815</name>
</gene>
<evidence type="ECO:0000313" key="5">
    <source>
        <dbReference type="EMBL" id="MDC7677020.1"/>
    </source>
</evidence>
<dbReference type="InterPro" id="IPR019826">
    <property type="entry name" value="Carboxylesterase_B_AS"/>
</dbReference>